<organism evidence="1 2">
    <name type="scientific">Algoriphagus alkaliphilus</name>
    <dbReference type="NCBI Taxonomy" id="279824"/>
    <lineage>
        <taxon>Bacteria</taxon>
        <taxon>Pseudomonadati</taxon>
        <taxon>Bacteroidota</taxon>
        <taxon>Cytophagia</taxon>
        <taxon>Cytophagales</taxon>
        <taxon>Cyclobacteriaceae</taxon>
        <taxon>Algoriphagus</taxon>
    </lineage>
</organism>
<gene>
    <name evidence="1" type="ORF">SAMN03080617_02778</name>
</gene>
<dbReference type="Proteomes" id="UP000198756">
    <property type="component" value="Unassembled WGS sequence"/>
</dbReference>
<accession>A0A1G5YRL8</accession>
<dbReference type="OrthoDB" id="1116010at2"/>
<proteinExistence type="predicted"/>
<name>A0A1G5YRL8_9BACT</name>
<protein>
    <submittedName>
        <fullName evidence="1">Uncharacterized protein</fullName>
    </submittedName>
</protein>
<evidence type="ECO:0000313" key="1">
    <source>
        <dbReference type="EMBL" id="SDA85311.1"/>
    </source>
</evidence>
<dbReference type="EMBL" id="FMXE01000020">
    <property type="protein sequence ID" value="SDA85311.1"/>
    <property type="molecule type" value="Genomic_DNA"/>
</dbReference>
<dbReference type="AlphaFoldDB" id="A0A1G5YRL8"/>
<keyword evidence="2" id="KW-1185">Reference proteome</keyword>
<reference evidence="2" key="1">
    <citation type="submission" date="2016-10" db="EMBL/GenBank/DDBJ databases">
        <authorList>
            <person name="Varghese N."/>
            <person name="Submissions S."/>
        </authorList>
    </citation>
    <scope>NUCLEOTIDE SEQUENCE [LARGE SCALE GENOMIC DNA]</scope>
    <source>
        <strain evidence="2">DSM 22703</strain>
    </source>
</reference>
<sequence>MKQALILVFWLLSNVLLAQDKLEYGNPISEIKLNNLDLVSLDTRDQIFVSNATGDVYLFNKSGKQLNLFSPTRQARIHQLEASWTVNIFTFSADLQEYRIMDRFLNPIAENSLLLNTITLPKAATLGNNNIIWIWDESDLSLKSLDYLRKIIIQSQPLNLILNSVDLKVTEIREFKNRLFMNVPTTGIFIFDNQGNFIQKADLQFDQRMCFYNEHLFWVDGENLKMYSISTKVVTDLGPTPVKGIESVQIGREILTFMVKDGIKVYALPEDLKRIN</sequence>
<evidence type="ECO:0000313" key="2">
    <source>
        <dbReference type="Proteomes" id="UP000198756"/>
    </source>
</evidence>
<dbReference type="RefSeq" id="WP_092730968.1">
    <property type="nucleotide sequence ID" value="NZ_FMXE01000020.1"/>
</dbReference>
<dbReference type="STRING" id="279824.SAMN03080617_02778"/>